<dbReference type="GO" id="GO:0005509">
    <property type="term" value="F:calcium ion binding"/>
    <property type="evidence" value="ECO:0007669"/>
    <property type="project" value="InterPro"/>
</dbReference>
<evidence type="ECO:0000256" key="9">
    <source>
        <dbReference type="ARBA" id="ARBA00047669"/>
    </source>
</evidence>
<dbReference type="InterPro" id="IPR050749">
    <property type="entry name" value="Glycosyl_Hydrolase_47"/>
</dbReference>
<evidence type="ECO:0000256" key="4">
    <source>
        <dbReference type="ARBA" id="ARBA00022729"/>
    </source>
</evidence>
<dbReference type="EMBL" id="JARKIF010000003">
    <property type="protein sequence ID" value="KAJ7643767.1"/>
    <property type="molecule type" value="Genomic_DNA"/>
</dbReference>
<dbReference type="GO" id="GO:0005975">
    <property type="term" value="P:carbohydrate metabolic process"/>
    <property type="evidence" value="ECO:0007669"/>
    <property type="project" value="InterPro"/>
</dbReference>
<dbReference type="Gene3D" id="1.50.10.10">
    <property type="match status" value="1"/>
</dbReference>
<evidence type="ECO:0000256" key="1">
    <source>
        <dbReference type="ARBA" id="ARBA00001913"/>
    </source>
</evidence>
<dbReference type="EC" id="3.2.1.-" evidence="14"/>
<dbReference type="AlphaFoldDB" id="A0AAD7CA94"/>
<dbReference type="InterPro" id="IPR012341">
    <property type="entry name" value="6hp_glycosidase-like_sf"/>
</dbReference>
<feature type="binding site" evidence="12">
    <location>
        <position position="479"/>
    </location>
    <ligand>
        <name>Ca(2+)</name>
        <dbReference type="ChEBI" id="CHEBI:29108"/>
    </ligand>
</feature>
<evidence type="ECO:0000256" key="15">
    <source>
        <dbReference type="SAM" id="SignalP"/>
    </source>
</evidence>
<dbReference type="Pfam" id="PF01532">
    <property type="entry name" value="Glyco_hydro_47"/>
    <property type="match status" value="1"/>
</dbReference>
<reference evidence="16" key="1">
    <citation type="submission" date="2023-03" db="EMBL/GenBank/DDBJ databases">
        <title>Massive genome expansion in bonnet fungi (Mycena s.s.) driven by repeated elements and novel gene families across ecological guilds.</title>
        <authorList>
            <consortium name="Lawrence Berkeley National Laboratory"/>
            <person name="Harder C.B."/>
            <person name="Miyauchi S."/>
            <person name="Viragh M."/>
            <person name="Kuo A."/>
            <person name="Thoen E."/>
            <person name="Andreopoulos B."/>
            <person name="Lu D."/>
            <person name="Skrede I."/>
            <person name="Drula E."/>
            <person name="Henrissat B."/>
            <person name="Morin E."/>
            <person name="Kohler A."/>
            <person name="Barry K."/>
            <person name="LaButti K."/>
            <person name="Morin E."/>
            <person name="Salamov A."/>
            <person name="Lipzen A."/>
            <person name="Mereny Z."/>
            <person name="Hegedus B."/>
            <person name="Baldrian P."/>
            <person name="Stursova M."/>
            <person name="Weitz H."/>
            <person name="Taylor A."/>
            <person name="Grigoriev I.V."/>
            <person name="Nagy L.G."/>
            <person name="Martin F."/>
            <person name="Kauserud H."/>
        </authorList>
    </citation>
    <scope>NUCLEOTIDE SEQUENCE</scope>
    <source>
        <strain evidence="16">9284</strain>
    </source>
</reference>
<accession>A0AAD7CA94</accession>
<evidence type="ECO:0000256" key="3">
    <source>
        <dbReference type="ARBA" id="ARBA00007658"/>
    </source>
</evidence>
<evidence type="ECO:0000313" key="17">
    <source>
        <dbReference type="Proteomes" id="UP001221142"/>
    </source>
</evidence>
<keyword evidence="4 15" id="KW-0732">Signal</keyword>
<evidence type="ECO:0000256" key="12">
    <source>
        <dbReference type="PIRSR" id="PIRSR601382-2"/>
    </source>
</evidence>
<name>A0AAD7CA94_9AGAR</name>
<evidence type="ECO:0000256" key="10">
    <source>
        <dbReference type="ARBA" id="ARBA00048605"/>
    </source>
</evidence>
<evidence type="ECO:0000256" key="13">
    <source>
        <dbReference type="PIRSR" id="PIRSR601382-3"/>
    </source>
</evidence>
<keyword evidence="12" id="KW-0106">Calcium</keyword>
<feature type="active site" description="Proton donor" evidence="11">
    <location>
        <position position="121"/>
    </location>
</feature>
<feature type="chain" id="PRO_5041942843" description="alpha-1,2-Mannosidase" evidence="15">
    <location>
        <begin position="20"/>
        <end position="521"/>
    </location>
</feature>
<evidence type="ECO:0000256" key="14">
    <source>
        <dbReference type="RuleBase" id="RU361193"/>
    </source>
</evidence>
<dbReference type="PANTHER" id="PTHR11742:SF101">
    <property type="entry name" value="MANNOSYL-OLIGOSACCHARIDE ALPHA-1,2-MANNOSIDASE 1B"/>
    <property type="match status" value="1"/>
</dbReference>
<comment type="pathway">
    <text evidence="2">Protein modification; protein glycosylation.</text>
</comment>
<protein>
    <recommendedName>
        <fullName evidence="14">alpha-1,2-Mannosidase</fullName>
        <ecNumber evidence="14">3.2.1.-</ecNumber>
    </recommendedName>
</protein>
<evidence type="ECO:0000256" key="7">
    <source>
        <dbReference type="ARBA" id="ARBA00023180"/>
    </source>
</evidence>
<organism evidence="16 17">
    <name type="scientific">Roridomyces roridus</name>
    <dbReference type="NCBI Taxonomy" id="1738132"/>
    <lineage>
        <taxon>Eukaryota</taxon>
        <taxon>Fungi</taxon>
        <taxon>Dikarya</taxon>
        <taxon>Basidiomycota</taxon>
        <taxon>Agaricomycotina</taxon>
        <taxon>Agaricomycetes</taxon>
        <taxon>Agaricomycetidae</taxon>
        <taxon>Agaricales</taxon>
        <taxon>Marasmiineae</taxon>
        <taxon>Mycenaceae</taxon>
        <taxon>Roridomyces</taxon>
    </lineage>
</organism>
<evidence type="ECO:0000256" key="6">
    <source>
        <dbReference type="ARBA" id="ARBA00023157"/>
    </source>
</evidence>
<evidence type="ECO:0000256" key="2">
    <source>
        <dbReference type="ARBA" id="ARBA00004922"/>
    </source>
</evidence>
<comment type="cofactor">
    <cofactor evidence="1 12">
        <name>Ca(2+)</name>
        <dbReference type="ChEBI" id="CHEBI:29108"/>
    </cofactor>
</comment>
<dbReference type="InterPro" id="IPR001382">
    <property type="entry name" value="Glyco_hydro_47"/>
</dbReference>
<evidence type="ECO:0000256" key="8">
    <source>
        <dbReference type="ARBA" id="ARBA00023295"/>
    </source>
</evidence>
<keyword evidence="5 14" id="KW-0378">Hydrolase</keyword>
<comment type="catalytic activity">
    <reaction evidence="9">
        <text>N(4)-(alpha-D-Man-(1-&gt;2)-alpha-D-Man-(1-&gt;2)-alpha-D-Man-(1-&gt;3)-[alpha-D-Man-(1-&gt;3)-[alpha-D-Man-(1-&gt;2)-alpha-D-Man-(1-&gt;6)]-alpha-D-Man-(1-&gt;6)]-beta-D-Man-(1-&gt;4)-beta-D-GlcNAc-(1-&gt;4)-beta-D-GlcNAc)-L-asparaginyl-[protein] (N-glucan mannose isomer 8A1,2,3B1,3) + 3 H2O = N(4)-(alpha-D-Man-(1-&gt;3)-[alpha-D-Man-(1-&gt;3)-[alpha-D-Man-(1-&gt;6)]-alpha-D-Man-(1-&gt;6)]-beta-D-Man-(1-&gt;4)-beta-D-GlcNAc-(1-&gt;4)-beta-D-GlcNAc)-L-asparaginyl-[protein] (N-glucan mannose isomer 5A1,2) + 3 beta-D-mannose</text>
        <dbReference type="Rhea" id="RHEA:56028"/>
        <dbReference type="Rhea" id="RHEA-COMP:14358"/>
        <dbReference type="Rhea" id="RHEA-COMP:14367"/>
        <dbReference type="ChEBI" id="CHEBI:15377"/>
        <dbReference type="ChEBI" id="CHEBI:28563"/>
        <dbReference type="ChEBI" id="CHEBI:59087"/>
        <dbReference type="ChEBI" id="CHEBI:60628"/>
        <dbReference type="EC" id="3.2.1.113"/>
    </reaction>
</comment>
<keyword evidence="6 13" id="KW-1015">Disulfide bond</keyword>
<feature type="active site" description="Proton donor" evidence="11">
    <location>
        <position position="351"/>
    </location>
</feature>
<evidence type="ECO:0000313" key="16">
    <source>
        <dbReference type="EMBL" id="KAJ7643767.1"/>
    </source>
</evidence>
<comment type="catalytic activity">
    <reaction evidence="10">
        <text>N(4)-(alpha-D-Man-(1-&gt;2)-alpha-D-Man-(1-&gt;2)-alpha-D-Man-(1-&gt;3)-[alpha-D-Man-(1-&gt;2)-alpha-D-Man-(1-&gt;3)-[alpha-D-Man-(1-&gt;2)-alpha-D-Man-(1-&gt;6)]-alpha-D-Man-(1-&gt;6)]-beta-D-Man-(1-&gt;4)-beta-D-GlcNAc-(1-&gt;4)-beta-D-GlcNAc)-L-asparaginyl-[protein] (N-glucan mannose isomer 9A1,2,3B1,2,3) + 4 H2O = N(4)-(alpha-D-Man-(1-&gt;3)-[alpha-D-Man-(1-&gt;3)-[alpha-D-Man-(1-&gt;6)]-alpha-D-Man-(1-&gt;6)]-beta-D-Man-(1-&gt;4)-beta-D-GlcNAc-(1-&gt;4)-beta-D-GlcNAc)-L-asparaginyl-[protein] (N-glucan mannose isomer 5A1,2) + 4 beta-D-mannose</text>
        <dbReference type="Rhea" id="RHEA:56008"/>
        <dbReference type="Rhea" id="RHEA-COMP:14356"/>
        <dbReference type="Rhea" id="RHEA-COMP:14367"/>
        <dbReference type="ChEBI" id="CHEBI:15377"/>
        <dbReference type="ChEBI" id="CHEBI:28563"/>
        <dbReference type="ChEBI" id="CHEBI:59087"/>
        <dbReference type="ChEBI" id="CHEBI:139493"/>
        <dbReference type="EC" id="3.2.1.113"/>
    </reaction>
</comment>
<keyword evidence="8 14" id="KW-0326">Glycosidase</keyword>
<dbReference type="InterPro" id="IPR036026">
    <property type="entry name" value="Seven-hairpin_glycosidases"/>
</dbReference>
<keyword evidence="17" id="KW-1185">Reference proteome</keyword>
<keyword evidence="12" id="KW-0479">Metal-binding</keyword>
<comment type="similarity">
    <text evidence="3 14">Belongs to the glycosyl hydrolase 47 family.</text>
</comment>
<feature type="active site" evidence="11">
    <location>
        <position position="243"/>
    </location>
</feature>
<dbReference type="GO" id="GO:0005783">
    <property type="term" value="C:endoplasmic reticulum"/>
    <property type="evidence" value="ECO:0007669"/>
    <property type="project" value="TreeGrafter"/>
</dbReference>
<dbReference type="Proteomes" id="UP001221142">
    <property type="component" value="Unassembled WGS sequence"/>
</dbReference>
<feature type="signal peptide" evidence="15">
    <location>
        <begin position="1"/>
        <end position="19"/>
    </location>
</feature>
<evidence type="ECO:0000256" key="5">
    <source>
        <dbReference type="ARBA" id="ARBA00022801"/>
    </source>
</evidence>
<comment type="caution">
    <text evidence="16">The sequence shown here is derived from an EMBL/GenBank/DDBJ whole genome shotgun (WGS) entry which is preliminary data.</text>
</comment>
<feature type="active site" evidence="11">
    <location>
        <position position="393"/>
    </location>
</feature>
<dbReference type="PANTHER" id="PTHR11742">
    <property type="entry name" value="MANNOSYL-OLIGOSACCHARIDE ALPHA-1,2-MANNOSIDASE-RELATED"/>
    <property type="match status" value="1"/>
</dbReference>
<feature type="disulfide bond" evidence="13">
    <location>
        <begin position="308"/>
        <end position="337"/>
    </location>
</feature>
<dbReference type="SUPFAM" id="SSF48225">
    <property type="entry name" value="Seven-hairpin glycosidases"/>
    <property type="match status" value="1"/>
</dbReference>
<keyword evidence="7" id="KW-0325">Glycoprotein</keyword>
<dbReference type="GO" id="GO:0036503">
    <property type="term" value="P:ERAD pathway"/>
    <property type="evidence" value="ECO:0007669"/>
    <property type="project" value="UniProtKB-ARBA"/>
</dbReference>
<gene>
    <name evidence="16" type="ORF">FB45DRAFT_896010</name>
</gene>
<dbReference type="PRINTS" id="PR00747">
    <property type="entry name" value="GLYHDRLASE47"/>
</dbReference>
<proteinExistence type="inferred from homology"/>
<sequence length="521" mass="56476">MRLARFSVFLLGAASSALAGVTVQKPGLTIPAEYTSQETAAKQLFSTSYDAYKQFAWGHDDLLPVSLGVGDGLGGWGASLVDALGTLWIAGETDEFEEAVNFIANLDFSTPPVPQTISVFETTIRWVGGLVSAYELSGEQYPILITKAKEVTDKLAFAFFGNNTIPFNQMDFTTNKPLNQTTNIAQIGTLSLEWGALSKYTGNATYGQLTENAAIAVAELAAPLPGLAPQVVDPNTGKFADADSYFEYLIKFGRYTNNANPIFIDTWKTAVDSSITHLLKTSTVGNFSYLADFDDSGRIRHVGSHLACFYAGNWLLGGQLLQNQTIIDIALDLNEGCWNTYASTATGIGPEGFAFISADGNFTGGSSISASQLAFYNKHGYYITSSDYIQRPEVLESNFYAWRVTGDTKYLDRAASAIASFNKFLPAKVAFAGLNDVNNVNGGLIDDMESFWFAEVLKYLVLTFDDPSHISLDDYVFNTECHPLKAPPALDSYAAKLVPAKKYTPPATTAPRPAVSPRPQQ</sequence>
<evidence type="ECO:0000256" key="11">
    <source>
        <dbReference type="PIRSR" id="PIRSR601382-1"/>
    </source>
</evidence>
<dbReference type="GO" id="GO:0016020">
    <property type="term" value="C:membrane"/>
    <property type="evidence" value="ECO:0007669"/>
    <property type="project" value="InterPro"/>
</dbReference>
<dbReference type="GO" id="GO:0004571">
    <property type="term" value="F:mannosyl-oligosaccharide 1,2-alpha-mannosidase activity"/>
    <property type="evidence" value="ECO:0007669"/>
    <property type="project" value="UniProtKB-EC"/>
</dbReference>